<reference evidence="3" key="2">
    <citation type="journal article" date="2013" name="Nat. Commun.">
        <title>Genome of the Chinese tree shrew.</title>
        <authorList>
            <person name="Fan Y."/>
            <person name="Huang Z.Y."/>
            <person name="Cao C.C."/>
            <person name="Chen C.S."/>
            <person name="Chen Y.X."/>
            <person name="Fan D.D."/>
            <person name="He J."/>
            <person name="Hou H.L."/>
            <person name="Hu L."/>
            <person name="Hu X.T."/>
            <person name="Jiang X.T."/>
            <person name="Lai R."/>
            <person name="Lang Y.S."/>
            <person name="Liang B."/>
            <person name="Liao S.G."/>
            <person name="Mu D."/>
            <person name="Ma Y.Y."/>
            <person name="Niu Y.Y."/>
            <person name="Sun X.Q."/>
            <person name="Xia J.Q."/>
            <person name="Xiao J."/>
            <person name="Xiong Z.Q."/>
            <person name="Xu L."/>
            <person name="Yang L."/>
            <person name="Zhang Y."/>
            <person name="Zhao W."/>
            <person name="Zhao X.D."/>
            <person name="Zheng Y.T."/>
            <person name="Zhou J.M."/>
            <person name="Zhu Y.B."/>
            <person name="Zhang G.J."/>
            <person name="Wang J."/>
            <person name="Yao Y.G."/>
        </authorList>
    </citation>
    <scope>NUCLEOTIDE SEQUENCE [LARGE SCALE GENOMIC DNA]</scope>
</reference>
<feature type="compositionally biased region" description="Basic residues" evidence="1">
    <location>
        <begin position="66"/>
        <end position="77"/>
    </location>
</feature>
<accession>L9JQF4</accession>
<evidence type="ECO:0000256" key="1">
    <source>
        <dbReference type="SAM" id="MobiDB-lite"/>
    </source>
</evidence>
<protein>
    <submittedName>
        <fullName evidence="2">Uncharacterized protein</fullName>
    </submittedName>
</protein>
<name>L9JQF4_TUPCH</name>
<keyword evidence="3" id="KW-1185">Reference proteome</keyword>
<sequence length="142" mass="15214">MRVSVPAGAHTGWVSTHADPRTASGKPQSKLAQLNTGGSESPPHPTPSVGPAVSCPHGPRSNSLQKPRRPLRCKLRKGTKEAHGGRRGNQGSSCVKQDGVQTREGLPLEKIFPELEENEDPRKEKGLLEGRTALQPASTRPH</sequence>
<dbReference type="EMBL" id="KB320953">
    <property type="protein sequence ID" value="ELW52770.1"/>
    <property type="molecule type" value="Genomic_DNA"/>
</dbReference>
<evidence type="ECO:0000313" key="3">
    <source>
        <dbReference type="Proteomes" id="UP000011518"/>
    </source>
</evidence>
<evidence type="ECO:0000313" key="2">
    <source>
        <dbReference type="EMBL" id="ELW52770.1"/>
    </source>
</evidence>
<organism evidence="2 3">
    <name type="scientific">Tupaia chinensis</name>
    <name type="common">Chinese tree shrew</name>
    <name type="synonym">Tupaia belangeri chinensis</name>
    <dbReference type="NCBI Taxonomy" id="246437"/>
    <lineage>
        <taxon>Eukaryota</taxon>
        <taxon>Metazoa</taxon>
        <taxon>Chordata</taxon>
        <taxon>Craniata</taxon>
        <taxon>Vertebrata</taxon>
        <taxon>Euteleostomi</taxon>
        <taxon>Mammalia</taxon>
        <taxon>Eutheria</taxon>
        <taxon>Euarchontoglires</taxon>
        <taxon>Scandentia</taxon>
        <taxon>Tupaiidae</taxon>
        <taxon>Tupaia</taxon>
    </lineage>
</organism>
<reference evidence="3" key="1">
    <citation type="submission" date="2012-07" db="EMBL/GenBank/DDBJ databases">
        <title>Genome of the Chinese tree shrew, a rising model animal genetically related to primates.</title>
        <authorList>
            <person name="Zhang G."/>
            <person name="Fan Y."/>
            <person name="Yao Y."/>
            <person name="Huang Z."/>
        </authorList>
    </citation>
    <scope>NUCLEOTIDE SEQUENCE [LARGE SCALE GENOMIC DNA]</scope>
</reference>
<dbReference type="InParanoid" id="L9JQF4"/>
<proteinExistence type="predicted"/>
<gene>
    <name evidence="2" type="ORF">TREES_T100017954</name>
</gene>
<feature type="compositionally biased region" description="Polar residues" evidence="1">
    <location>
        <begin position="25"/>
        <end position="39"/>
    </location>
</feature>
<dbReference type="Proteomes" id="UP000011518">
    <property type="component" value="Unassembled WGS sequence"/>
</dbReference>
<dbReference type="AlphaFoldDB" id="L9JQF4"/>
<feature type="region of interest" description="Disordered" evidence="1">
    <location>
        <begin position="1"/>
        <end position="142"/>
    </location>
</feature>